<sequence>MLRTFRDLLVYYRSYKAIAFFSIIISGLFEIVDLLVPYAIGQIINILSNQPLDRPLQVVINQVANFTDFPAEKGLSLGILVAIIFVVTVVRSPIQAWWGAYFPWTISLKVRRDLLQQIITKILTLPLSFYDQHNPGRIANRIAKGIESYTWNYPEIAGRLIPKLMRVIGIFMVIFVLESSIAIAFFVSFIVILALGIKDIQVLMNQEETLDKYMENTQSRTSEIVTNIKTVKAFATEASELNRQTQRLQREFKYLFYRIHMGYVNLHTLQQTLIKISEFSILLWTLLATIKGQISLGHFLTILTVVSMAYAELSPITQMIEFISRRYPGMIRLHEFIQVPSGIDTPSLVPQSLDNNPYHFTGKIEFSQLSFAYPESGLVLEDINLLIKPNETVALVGRSGSGKSTLIKLLFRYFEPTQGKILIDGQDIRTLDIAYYRRRLAIVHQEVDIFNGTVLDNLTYGNPKVSFSQVEQACSIAKVDEFIDQLSHGYYTTVGERGIRLSGGQRQRLGIARALIVNPDVLIFDEATSSLDYESERAIQLAMSEILGTRTTIIIAHRLSTIREADTIVVLDKGRIVEVGNHQELLRQQGIYHRLHSLQETGELY</sequence>
<dbReference type="STRING" id="41431.PCC8801_0733"/>
<feature type="transmembrane region" description="Helical" evidence="7">
    <location>
        <begin position="20"/>
        <end position="40"/>
    </location>
</feature>
<dbReference type="InterPro" id="IPR017871">
    <property type="entry name" value="ABC_transporter-like_CS"/>
</dbReference>
<dbReference type="InterPro" id="IPR036640">
    <property type="entry name" value="ABC1_TM_sf"/>
</dbReference>
<dbReference type="OrthoDB" id="9762778at2"/>
<dbReference type="PROSITE" id="PS50893">
    <property type="entry name" value="ABC_TRANSPORTER_2"/>
    <property type="match status" value="1"/>
</dbReference>
<dbReference type="SMART" id="SM00382">
    <property type="entry name" value="AAA"/>
    <property type="match status" value="1"/>
</dbReference>
<proteinExistence type="predicted"/>
<dbReference type="AlphaFoldDB" id="B7JXR0"/>
<evidence type="ECO:0000259" key="8">
    <source>
        <dbReference type="PROSITE" id="PS50893"/>
    </source>
</evidence>
<dbReference type="Pfam" id="PF00005">
    <property type="entry name" value="ABC_tran"/>
    <property type="match status" value="1"/>
</dbReference>
<dbReference type="RefSeq" id="WP_012594093.1">
    <property type="nucleotide sequence ID" value="NC_011726.1"/>
</dbReference>
<dbReference type="PANTHER" id="PTHR24221">
    <property type="entry name" value="ATP-BINDING CASSETTE SUB-FAMILY B"/>
    <property type="match status" value="1"/>
</dbReference>
<evidence type="ECO:0000259" key="9">
    <source>
        <dbReference type="PROSITE" id="PS50929"/>
    </source>
</evidence>
<dbReference type="PROSITE" id="PS00211">
    <property type="entry name" value="ABC_TRANSPORTER_1"/>
    <property type="match status" value="1"/>
</dbReference>
<feature type="domain" description="ABC transporter" evidence="8">
    <location>
        <begin position="364"/>
        <end position="598"/>
    </location>
</feature>
<accession>B7JXR0</accession>
<evidence type="ECO:0000313" key="10">
    <source>
        <dbReference type="EMBL" id="ACK64817.1"/>
    </source>
</evidence>
<dbReference type="GO" id="GO:0016887">
    <property type="term" value="F:ATP hydrolysis activity"/>
    <property type="evidence" value="ECO:0007669"/>
    <property type="project" value="InterPro"/>
</dbReference>
<keyword evidence="2 7" id="KW-0812">Transmembrane</keyword>
<evidence type="ECO:0000256" key="2">
    <source>
        <dbReference type="ARBA" id="ARBA00022692"/>
    </source>
</evidence>
<feature type="transmembrane region" description="Helical" evidence="7">
    <location>
        <begin position="75"/>
        <end position="94"/>
    </location>
</feature>
<keyword evidence="5 7" id="KW-1133">Transmembrane helix</keyword>
<dbReference type="GO" id="GO:0005886">
    <property type="term" value="C:plasma membrane"/>
    <property type="evidence" value="ECO:0007669"/>
    <property type="project" value="UniProtKB-SubCell"/>
</dbReference>
<dbReference type="KEGG" id="cyp:PCC8801_0733"/>
<keyword evidence="11" id="KW-1185">Reference proteome</keyword>
<dbReference type="Gene3D" id="1.20.1560.10">
    <property type="entry name" value="ABC transporter type 1, transmembrane domain"/>
    <property type="match status" value="1"/>
</dbReference>
<evidence type="ECO:0000256" key="7">
    <source>
        <dbReference type="SAM" id="Phobius"/>
    </source>
</evidence>
<keyword evidence="3" id="KW-0547">Nucleotide-binding</keyword>
<evidence type="ECO:0000256" key="3">
    <source>
        <dbReference type="ARBA" id="ARBA00022741"/>
    </source>
</evidence>
<protein>
    <submittedName>
        <fullName evidence="10">ABC transporter related</fullName>
    </submittedName>
</protein>
<evidence type="ECO:0000256" key="4">
    <source>
        <dbReference type="ARBA" id="ARBA00022840"/>
    </source>
</evidence>
<dbReference type="GO" id="GO:0005524">
    <property type="term" value="F:ATP binding"/>
    <property type="evidence" value="ECO:0007669"/>
    <property type="project" value="UniProtKB-KW"/>
</dbReference>
<dbReference type="Proteomes" id="UP000008204">
    <property type="component" value="Chromosome"/>
</dbReference>
<dbReference type="GO" id="GO:0140359">
    <property type="term" value="F:ABC-type transporter activity"/>
    <property type="evidence" value="ECO:0007669"/>
    <property type="project" value="InterPro"/>
</dbReference>
<dbReference type="InterPro" id="IPR027417">
    <property type="entry name" value="P-loop_NTPase"/>
</dbReference>
<evidence type="ECO:0000313" key="11">
    <source>
        <dbReference type="Proteomes" id="UP000008204"/>
    </source>
</evidence>
<dbReference type="FunFam" id="3.40.50.300:FF:000218">
    <property type="entry name" value="Multidrug ABC transporter ATP-binding protein"/>
    <property type="match status" value="1"/>
</dbReference>
<dbReference type="PANTHER" id="PTHR24221:SF646">
    <property type="entry name" value="HAEMOLYSIN SECRETION ATP-BINDING PROTEIN"/>
    <property type="match status" value="1"/>
</dbReference>
<keyword evidence="6 7" id="KW-0472">Membrane</keyword>
<evidence type="ECO:0000256" key="6">
    <source>
        <dbReference type="ARBA" id="ARBA00023136"/>
    </source>
</evidence>
<feature type="domain" description="ABC transmembrane type-1" evidence="9">
    <location>
        <begin position="20"/>
        <end position="325"/>
    </location>
</feature>
<dbReference type="Pfam" id="PF00664">
    <property type="entry name" value="ABC_membrane"/>
    <property type="match status" value="1"/>
</dbReference>
<dbReference type="GO" id="GO:0034040">
    <property type="term" value="F:ATPase-coupled lipid transmembrane transporter activity"/>
    <property type="evidence" value="ECO:0007669"/>
    <property type="project" value="TreeGrafter"/>
</dbReference>
<dbReference type="InterPro" id="IPR003593">
    <property type="entry name" value="AAA+_ATPase"/>
</dbReference>
<dbReference type="InterPro" id="IPR039421">
    <property type="entry name" value="Type_1_exporter"/>
</dbReference>
<keyword evidence="4" id="KW-0067">ATP-binding</keyword>
<evidence type="ECO:0000256" key="1">
    <source>
        <dbReference type="ARBA" id="ARBA00004651"/>
    </source>
</evidence>
<dbReference type="InterPro" id="IPR011527">
    <property type="entry name" value="ABC1_TM_dom"/>
</dbReference>
<evidence type="ECO:0000256" key="5">
    <source>
        <dbReference type="ARBA" id="ARBA00022989"/>
    </source>
</evidence>
<comment type="subcellular location">
    <subcellularLocation>
        <location evidence="1">Cell membrane</location>
        <topology evidence="1">Multi-pass membrane protein</topology>
    </subcellularLocation>
</comment>
<dbReference type="EMBL" id="CP001287">
    <property type="protein sequence ID" value="ACK64817.1"/>
    <property type="molecule type" value="Genomic_DNA"/>
</dbReference>
<feature type="transmembrane region" description="Helical" evidence="7">
    <location>
        <begin position="167"/>
        <end position="197"/>
    </location>
</feature>
<dbReference type="Gene3D" id="3.40.50.300">
    <property type="entry name" value="P-loop containing nucleotide triphosphate hydrolases"/>
    <property type="match status" value="1"/>
</dbReference>
<dbReference type="HOGENOM" id="CLU_000604_84_4_3"/>
<reference evidence="11" key="1">
    <citation type="journal article" date="2011" name="MBio">
        <title>Novel metabolic attributes of the genus Cyanothece, comprising a group of unicellular nitrogen-fixing Cyanobacteria.</title>
        <authorList>
            <person name="Bandyopadhyay A."/>
            <person name="Elvitigala T."/>
            <person name="Welsh E."/>
            <person name="Stockel J."/>
            <person name="Liberton M."/>
            <person name="Min H."/>
            <person name="Sherman L.A."/>
            <person name="Pakrasi H.B."/>
        </authorList>
    </citation>
    <scope>NUCLEOTIDE SEQUENCE [LARGE SCALE GENOMIC DNA]</scope>
    <source>
        <strain evidence="11">PCC 8801</strain>
    </source>
</reference>
<dbReference type="InterPro" id="IPR003439">
    <property type="entry name" value="ABC_transporter-like_ATP-bd"/>
</dbReference>
<dbReference type="SUPFAM" id="SSF52540">
    <property type="entry name" value="P-loop containing nucleoside triphosphate hydrolases"/>
    <property type="match status" value="1"/>
</dbReference>
<gene>
    <name evidence="10" type="ordered locus">PCC8801_0733</name>
</gene>
<dbReference type="eggNOG" id="COG1132">
    <property type="taxonomic scope" value="Bacteria"/>
</dbReference>
<dbReference type="PROSITE" id="PS50929">
    <property type="entry name" value="ABC_TM1F"/>
    <property type="match status" value="1"/>
</dbReference>
<organism evidence="10 11">
    <name type="scientific">Rippkaea orientalis (strain PCC 8801 / RF-1)</name>
    <name type="common">Cyanothece sp. (strain PCC 8801)</name>
    <dbReference type="NCBI Taxonomy" id="41431"/>
    <lineage>
        <taxon>Bacteria</taxon>
        <taxon>Bacillati</taxon>
        <taxon>Cyanobacteriota</taxon>
        <taxon>Cyanophyceae</taxon>
        <taxon>Oscillatoriophycideae</taxon>
        <taxon>Chroococcales</taxon>
        <taxon>Aphanothecaceae</taxon>
        <taxon>Rippkaea</taxon>
        <taxon>Rippkaea orientalis</taxon>
    </lineage>
</organism>
<dbReference type="SUPFAM" id="SSF90123">
    <property type="entry name" value="ABC transporter transmembrane region"/>
    <property type="match status" value="1"/>
</dbReference>
<name>B7JXR0_RIPO1</name>